<dbReference type="EMBL" id="CP036316">
    <property type="protein sequence ID" value="QDT64240.1"/>
    <property type="molecule type" value="Genomic_DNA"/>
</dbReference>
<keyword evidence="3" id="KW-0456">Lyase</keyword>
<dbReference type="AlphaFoldDB" id="A0A517T7A8"/>
<proteinExistence type="predicted"/>
<dbReference type="RefSeq" id="WP_145261232.1">
    <property type="nucleotide sequence ID" value="NZ_CP036316.1"/>
</dbReference>
<reference evidence="3 4" key="1">
    <citation type="submission" date="2019-02" db="EMBL/GenBank/DDBJ databases">
        <title>Deep-cultivation of Planctomycetes and their phenomic and genomic characterization uncovers novel biology.</title>
        <authorList>
            <person name="Wiegand S."/>
            <person name="Jogler M."/>
            <person name="Boedeker C."/>
            <person name="Pinto D."/>
            <person name="Vollmers J."/>
            <person name="Rivas-Marin E."/>
            <person name="Kohn T."/>
            <person name="Peeters S.H."/>
            <person name="Heuer A."/>
            <person name="Rast P."/>
            <person name="Oberbeckmann S."/>
            <person name="Bunk B."/>
            <person name="Jeske O."/>
            <person name="Meyerdierks A."/>
            <person name="Storesund J.E."/>
            <person name="Kallscheuer N."/>
            <person name="Luecker S."/>
            <person name="Lage O.M."/>
            <person name="Pohl T."/>
            <person name="Merkel B.J."/>
            <person name="Hornburger P."/>
            <person name="Mueller R.-W."/>
            <person name="Bruemmer F."/>
            <person name="Labrenz M."/>
            <person name="Spormann A.M."/>
            <person name="Op den Camp H."/>
            <person name="Overmann J."/>
            <person name="Amann R."/>
            <person name="Jetten M.S.M."/>
            <person name="Mascher T."/>
            <person name="Medema M.H."/>
            <person name="Devos D.P."/>
            <person name="Kaster A.-K."/>
            <person name="Ovreas L."/>
            <person name="Rohde M."/>
            <person name="Galperin M.Y."/>
            <person name="Jogler C."/>
        </authorList>
    </citation>
    <scope>NUCLEOTIDE SEQUENCE [LARGE SCALE GENOMIC DNA]</scope>
    <source>
        <strain evidence="3 4">V22</strain>
    </source>
</reference>
<sequence length="375" mass="40463" precursor="true">MKTLAYILSITLLLLTSQSLLQAEIINIQSAPYSAKGDGEADDRPAFAKALTAANPGDVILIPPGKYRVVLTGGPLRIPQGVTLLGQAGKSVLLLKSNGNESAYRSFLSPSSKVTVEGITIQRDSEFPCVLIPIPGGTEEVTFRNCEIHGNRTELPRGYCHVFQVGGGTVKGLTLSGVVIRECSYGLFQTNKATGTLEDVLVEHCRFERNYASDLEFNSPKGVMRNITVRECVFKDNQSKTPSSGFAVGFANVTDGTVQHCLIQNYGSEALHVEDRSENIHLFENTIIGGSLVQPHGVIMVINDSRKVTIERNFIDARANQNTPHLVLVTAGGSRFPNPSDVSVIGNVLVNGESTRTWYLQPGSGPEPEENVVAP</sequence>
<keyword evidence="4" id="KW-1185">Reference proteome</keyword>
<accession>A0A517T7A8</accession>
<dbReference type="Pfam" id="PF12708">
    <property type="entry name" value="Pect-lyase_RHGA_epim"/>
    <property type="match status" value="1"/>
</dbReference>
<dbReference type="SUPFAM" id="SSF51126">
    <property type="entry name" value="Pectin lyase-like"/>
    <property type="match status" value="1"/>
</dbReference>
<dbReference type="Gene3D" id="2.160.20.10">
    <property type="entry name" value="Single-stranded right-handed beta-helix, Pectin lyase-like"/>
    <property type="match status" value="1"/>
</dbReference>
<dbReference type="GO" id="GO:0016829">
    <property type="term" value="F:lyase activity"/>
    <property type="evidence" value="ECO:0007669"/>
    <property type="project" value="UniProtKB-KW"/>
</dbReference>
<feature type="chain" id="PRO_5022117464" evidence="1">
    <location>
        <begin position="24"/>
        <end position="375"/>
    </location>
</feature>
<protein>
    <submittedName>
        <fullName evidence="3">Pectate lyase superfamily protein</fullName>
    </submittedName>
</protein>
<dbReference type="OrthoDB" id="256025at2"/>
<evidence type="ECO:0000259" key="2">
    <source>
        <dbReference type="Pfam" id="PF12708"/>
    </source>
</evidence>
<dbReference type="Proteomes" id="UP000319976">
    <property type="component" value="Chromosome"/>
</dbReference>
<dbReference type="KEGG" id="chya:V22_14710"/>
<evidence type="ECO:0000313" key="4">
    <source>
        <dbReference type="Proteomes" id="UP000319976"/>
    </source>
</evidence>
<feature type="signal peptide" evidence="1">
    <location>
        <begin position="1"/>
        <end position="23"/>
    </location>
</feature>
<organism evidence="3 4">
    <name type="scientific">Calycomorphotria hydatis</name>
    <dbReference type="NCBI Taxonomy" id="2528027"/>
    <lineage>
        <taxon>Bacteria</taxon>
        <taxon>Pseudomonadati</taxon>
        <taxon>Planctomycetota</taxon>
        <taxon>Planctomycetia</taxon>
        <taxon>Planctomycetales</taxon>
        <taxon>Planctomycetaceae</taxon>
        <taxon>Calycomorphotria</taxon>
    </lineage>
</organism>
<evidence type="ECO:0000256" key="1">
    <source>
        <dbReference type="SAM" id="SignalP"/>
    </source>
</evidence>
<keyword evidence="1" id="KW-0732">Signal</keyword>
<dbReference type="InterPro" id="IPR024535">
    <property type="entry name" value="RHGA/B-epi-like_pectate_lyase"/>
</dbReference>
<feature type="domain" description="Rhamnogalacturonase A/B/Epimerase-like pectate lyase" evidence="2">
    <location>
        <begin position="33"/>
        <end position="233"/>
    </location>
</feature>
<evidence type="ECO:0000313" key="3">
    <source>
        <dbReference type="EMBL" id="QDT64240.1"/>
    </source>
</evidence>
<name>A0A517T7A8_9PLAN</name>
<dbReference type="InterPro" id="IPR011050">
    <property type="entry name" value="Pectin_lyase_fold/virulence"/>
</dbReference>
<dbReference type="InterPro" id="IPR012334">
    <property type="entry name" value="Pectin_lyas_fold"/>
</dbReference>
<gene>
    <name evidence="3" type="ORF">V22_14710</name>
</gene>